<gene>
    <name evidence="1" type="ORF">FH603_619</name>
</gene>
<organism evidence="1 2">
    <name type="scientific">Spirosoma utsteinense</name>
    <dbReference type="NCBI Taxonomy" id="2585773"/>
    <lineage>
        <taxon>Bacteria</taxon>
        <taxon>Pseudomonadati</taxon>
        <taxon>Bacteroidota</taxon>
        <taxon>Cytophagia</taxon>
        <taxon>Cytophagales</taxon>
        <taxon>Cytophagaceae</taxon>
        <taxon>Spirosoma</taxon>
    </lineage>
</organism>
<accession>A0ABR6W316</accession>
<evidence type="ECO:0000313" key="2">
    <source>
        <dbReference type="Proteomes" id="UP000700732"/>
    </source>
</evidence>
<reference evidence="1 2" key="1">
    <citation type="submission" date="2019-06" db="EMBL/GenBank/DDBJ databases">
        <title>Spirosoma utsteinense sp. nov. isolated from Antarctic ice-free soils.</title>
        <authorList>
            <person name="Tahon G."/>
        </authorList>
    </citation>
    <scope>NUCLEOTIDE SEQUENCE [LARGE SCALE GENOMIC DNA]</scope>
    <source>
        <strain evidence="1 2">LMG 31447</strain>
    </source>
</reference>
<sequence>MAQANPQSILHSTLQTMSQQNVAPATGADLIKSWITALKNVDDAQPLSEQLGELYDELINPQPDAARVTQLLNSLANHTQTIARKFTGTKAEEMIQLADSLRSFATDLGGIQNSDEEDGNQPGNMPLYDLQNPGDRVQMLFNGTLEMLGNGAVATTPQSGASLVEDWITAVRFDQNTQWIEIPLTQLRDALQANDMRATERAMRDLAGLAQDYANNYEGQFSKDLTYLATALISFAQPLS</sequence>
<dbReference type="RefSeq" id="WP_186735946.1">
    <property type="nucleotide sequence ID" value="NZ_VFIA01000003.1"/>
</dbReference>
<dbReference type="Proteomes" id="UP000700732">
    <property type="component" value="Unassembled WGS sequence"/>
</dbReference>
<evidence type="ECO:0000313" key="1">
    <source>
        <dbReference type="EMBL" id="MBC3790135.1"/>
    </source>
</evidence>
<proteinExistence type="predicted"/>
<dbReference type="EMBL" id="VFIA01000003">
    <property type="protein sequence ID" value="MBC3790135.1"/>
    <property type="molecule type" value="Genomic_DNA"/>
</dbReference>
<comment type="caution">
    <text evidence="1">The sequence shown here is derived from an EMBL/GenBank/DDBJ whole genome shotgun (WGS) entry which is preliminary data.</text>
</comment>
<name>A0ABR6W316_9BACT</name>
<keyword evidence="2" id="KW-1185">Reference proteome</keyword>
<protein>
    <submittedName>
        <fullName evidence="1">Uncharacterized protein</fullName>
    </submittedName>
</protein>